<dbReference type="RefSeq" id="WP_135623899.1">
    <property type="nucleotide sequence ID" value="NZ_RQGD01000034.1"/>
</dbReference>
<keyword evidence="2" id="KW-1133">Transmembrane helix</keyword>
<protein>
    <recommendedName>
        <fullName evidence="5">Paraquat-inducible protein A</fullName>
    </recommendedName>
</protein>
<name>A0A4R9JXG3_9LEPT</name>
<evidence type="ECO:0000256" key="1">
    <source>
        <dbReference type="SAM" id="MobiDB-lite"/>
    </source>
</evidence>
<evidence type="ECO:0000256" key="2">
    <source>
        <dbReference type="SAM" id="Phobius"/>
    </source>
</evidence>
<dbReference type="Proteomes" id="UP000297693">
    <property type="component" value="Unassembled WGS sequence"/>
</dbReference>
<accession>A0A4R9JXG3</accession>
<keyword evidence="2" id="KW-0812">Transmembrane</keyword>
<comment type="caution">
    <text evidence="3">The sequence shown here is derived from an EMBL/GenBank/DDBJ whole genome shotgun (WGS) entry which is preliminary data.</text>
</comment>
<reference evidence="3" key="1">
    <citation type="journal article" date="2019" name="PLoS Negl. Trop. Dis.">
        <title>Revisiting the worldwide diversity of Leptospira species in the environment.</title>
        <authorList>
            <person name="Vincent A.T."/>
            <person name="Schiettekatte O."/>
            <person name="Bourhy P."/>
            <person name="Veyrier F.J."/>
            <person name="Picardeau M."/>
        </authorList>
    </citation>
    <scope>NUCLEOTIDE SEQUENCE [LARGE SCALE GENOMIC DNA]</scope>
    <source>
        <strain evidence="3">201702476</strain>
    </source>
</reference>
<evidence type="ECO:0000313" key="3">
    <source>
        <dbReference type="EMBL" id="TGL57881.1"/>
    </source>
</evidence>
<feature type="transmembrane region" description="Helical" evidence="2">
    <location>
        <begin position="34"/>
        <end position="60"/>
    </location>
</feature>
<dbReference type="EMBL" id="RQGD01000034">
    <property type="protein sequence ID" value="TGL57881.1"/>
    <property type="molecule type" value="Genomic_DNA"/>
</dbReference>
<dbReference type="AlphaFoldDB" id="A0A4R9JXG3"/>
<sequence>MFSLIVAFIIYLIQVGYSHFPWNAALVSASKFVFYWNLIFGSITIFFFLLMLVGLTTILFKVPFIGVGIYRFHEKMRQLGMVTFLFRTSFLWVLSRSFILIGSYFLAFEMSDRTDLLIASLALVVAGYLIKKQTAKDSGTRIHHHFSVQNFDPRTPKEKDVTPAEPISIAEERK</sequence>
<proteinExistence type="predicted"/>
<organism evidence="3 4">
    <name type="scientific">Leptospira ognonensis</name>
    <dbReference type="NCBI Taxonomy" id="2484945"/>
    <lineage>
        <taxon>Bacteria</taxon>
        <taxon>Pseudomonadati</taxon>
        <taxon>Spirochaetota</taxon>
        <taxon>Spirochaetia</taxon>
        <taxon>Leptospirales</taxon>
        <taxon>Leptospiraceae</taxon>
        <taxon>Leptospira</taxon>
    </lineage>
</organism>
<keyword evidence="2" id="KW-0472">Membrane</keyword>
<evidence type="ECO:0000313" key="4">
    <source>
        <dbReference type="Proteomes" id="UP000297693"/>
    </source>
</evidence>
<dbReference type="OrthoDB" id="328616at2"/>
<feature type="transmembrane region" description="Helical" evidence="2">
    <location>
        <begin position="113"/>
        <end position="130"/>
    </location>
</feature>
<feature type="region of interest" description="Disordered" evidence="1">
    <location>
        <begin position="151"/>
        <end position="174"/>
    </location>
</feature>
<feature type="transmembrane region" description="Helical" evidence="2">
    <location>
        <begin position="81"/>
        <end position="107"/>
    </location>
</feature>
<evidence type="ECO:0008006" key="5">
    <source>
        <dbReference type="Google" id="ProtNLM"/>
    </source>
</evidence>
<gene>
    <name evidence="3" type="ORF">EHQ58_10765</name>
</gene>
<keyword evidence="4" id="KW-1185">Reference proteome</keyword>